<protein>
    <submittedName>
        <fullName evidence="1">Uncharacterized protein</fullName>
    </submittedName>
</protein>
<accession>A0A0X3PCX0</accession>
<name>A0A0X3PCX0_SCHSO</name>
<gene>
    <name evidence="1" type="ORF">TR107947</name>
</gene>
<proteinExistence type="predicted"/>
<dbReference type="EMBL" id="GEEE01013521">
    <property type="protein sequence ID" value="JAP49704.1"/>
    <property type="molecule type" value="Transcribed_RNA"/>
</dbReference>
<organism evidence="1">
    <name type="scientific">Schistocephalus solidus</name>
    <name type="common">Tapeworm</name>
    <dbReference type="NCBI Taxonomy" id="70667"/>
    <lineage>
        <taxon>Eukaryota</taxon>
        <taxon>Metazoa</taxon>
        <taxon>Spiralia</taxon>
        <taxon>Lophotrochozoa</taxon>
        <taxon>Platyhelminthes</taxon>
        <taxon>Cestoda</taxon>
        <taxon>Eucestoda</taxon>
        <taxon>Diphyllobothriidea</taxon>
        <taxon>Diphyllobothriidae</taxon>
        <taxon>Schistocephalus</taxon>
    </lineage>
</organism>
<dbReference type="AlphaFoldDB" id="A0A0X3PCX0"/>
<sequence>MPLREAPPQAFRGRSGWNRNMQRLASRGPPCYCCTKNPTDYYNLTEYHVRQHPKDPQTDCFQAAHELMQEFPPEYVPSVLLAQRNVRKPFCSSCNPNSISTFSGSIGEAAVAQFFPSTMDRLQQQGLRHPVDPPLHPETEFLSRSSSFSGPSACATRPEPATAVDILEKALKETIRSIIIFSLLLNLLPNGENNAPPPTNLDPEIDDGVRVVIRPFNLSDYPLRRIPSFRWGSEYASTT</sequence>
<evidence type="ECO:0000313" key="1">
    <source>
        <dbReference type="EMBL" id="JAP49704.1"/>
    </source>
</evidence>
<reference evidence="1" key="1">
    <citation type="submission" date="2016-01" db="EMBL/GenBank/DDBJ databases">
        <title>Reference transcriptome for the parasite Schistocephalus solidus: insights into the molecular evolution of parasitism.</title>
        <authorList>
            <person name="Hebert F.O."/>
            <person name="Grambauer S."/>
            <person name="Barber I."/>
            <person name="Landry C.R."/>
            <person name="Aubin-Horth N."/>
        </authorList>
    </citation>
    <scope>NUCLEOTIDE SEQUENCE</scope>
</reference>